<sequence length="215" mass="22146">MLSTACAAVAITVAGVLYAWSTRPAALSDADLSPPRDELMCGTTACRSVAEAVVVGDEVEVLAGQGSGYTRTSGTSGRYIFELAVAQSGAELNDESLSCVDAETSVCLVRGKAGTEELGEVLVRRGAVWTKAPRPYVSSGGHLGLHDVDGDGVVDVVAVQRACPAGQECLRRFAQVFTLAGETGELGCTAIVAEPEALPGWPIVRPPQAGLRPCG</sequence>
<protein>
    <submittedName>
        <fullName evidence="2">Uncharacterized protein</fullName>
    </submittedName>
</protein>
<feature type="signal peptide" evidence="1">
    <location>
        <begin position="1"/>
        <end position="19"/>
    </location>
</feature>
<evidence type="ECO:0000313" key="3">
    <source>
        <dbReference type="Proteomes" id="UP000639606"/>
    </source>
</evidence>
<evidence type="ECO:0000256" key="1">
    <source>
        <dbReference type="SAM" id="SignalP"/>
    </source>
</evidence>
<feature type="chain" id="PRO_5039392340" evidence="1">
    <location>
        <begin position="20"/>
        <end position="215"/>
    </location>
</feature>
<proteinExistence type="predicted"/>
<dbReference type="AlphaFoldDB" id="A0A918AQN5"/>
<name>A0A918AQN5_9PSEU</name>
<dbReference type="EMBL" id="BMRG01000011">
    <property type="protein sequence ID" value="GGP70353.1"/>
    <property type="molecule type" value="Genomic_DNA"/>
</dbReference>
<evidence type="ECO:0000313" key="2">
    <source>
        <dbReference type="EMBL" id="GGP70353.1"/>
    </source>
</evidence>
<keyword evidence="1" id="KW-0732">Signal</keyword>
<organism evidence="2 3">
    <name type="scientific">Saccharothrix coeruleofusca</name>
    <dbReference type="NCBI Taxonomy" id="33919"/>
    <lineage>
        <taxon>Bacteria</taxon>
        <taxon>Bacillati</taxon>
        <taxon>Actinomycetota</taxon>
        <taxon>Actinomycetes</taxon>
        <taxon>Pseudonocardiales</taxon>
        <taxon>Pseudonocardiaceae</taxon>
        <taxon>Saccharothrix</taxon>
    </lineage>
</organism>
<reference evidence="2" key="2">
    <citation type="submission" date="2020-09" db="EMBL/GenBank/DDBJ databases">
        <authorList>
            <person name="Sun Q."/>
            <person name="Ohkuma M."/>
        </authorList>
    </citation>
    <scope>NUCLEOTIDE SEQUENCE</scope>
    <source>
        <strain evidence="2">JCM 3313</strain>
    </source>
</reference>
<dbReference type="Proteomes" id="UP000639606">
    <property type="component" value="Unassembled WGS sequence"/>
</dbReference>
<reference evidence="2" key="1">
    <citation type="journal article" date="2014" name="Int. J. Syst. Evol. Microbiol.">
        <title>Complete genome sequence of Corynebacterium casei LMG S-19264T (=DSM 44701T), isolated from a smear-ripened cheese.</title>
        <authorList>
            <consortium name="US DOE Joint Genome Institute (JGI-PGF)"/>
            <person name="Walter F."/>
            <person name="Albersmeier A."/>
            <person name="Kalinowski J."/>
            <person name="Ruckert C."/>
        </authorList>
    </citation>
    <scope>NUCLEOTIDE SEQUENCE</scope>
    <source>
        <strain evidence="2">JCM 3313</strain>
    </source>
</reference>
<accession>A0A918AQN5</accession>
<gene>
    <name evidence="2" type="ORF">GCM10010185_49250</name>
</gene>
<keyword evidence="3" id="KW-1185">Reference proteome</keyword>
<comment type="caution">
    <text evidence="2">The sequence shown here is derived from an EMBL/GenBank/DDBJ whole genome shotgun (WGS) entry which is preliminary data.</text>
</comment>